<keyword evidence="3" id="KW-1185">Reference proteome</keyword>
<dbReference type="AlphaFoldDB" id="A0A4Q2D2C4"/>
<feature type="domain" description="DUF6589" evidence="1">
    <location>
        <begin position="1"/>
        <end position="76"/>
    </location>
</feature>
<evidence type="ECO:0000313" key="3">
    <source>
        <dbReference type="Proteomes" id="UP000290288"/>
    </source>
</evidence>
<comment type="caution">
    <text evidence="2">The sequence shown here is derived from an EMBL/GenBank/DDBJ whole genome shotgun (WGS) entry which is preliminary data.</text>
</comment>
<evidence type="ECO:0000313" key="2">
    <source>
        <dbReference type="EMBL" id="RXW12464.1"/>
    </source>
</evidence>
<dbReference type="OrthoDB" id="3152464at2759"/>
<dbReference type="Proteomes" id="UP000290288">
    <property type="component" value="Unassembled WGS sequence"/>
</dbReference>
<accession>A0A4Q2D2C4</accession>
<proteinExistence type="predicted"/>
<protein>
    <recommendedName>
        <fullName evidence="1">DUF6589 domain-containing protein</fullName>
    </recommendedName>
</protein>
<organism evidence="2 3">
    <name type="scientific">Candolleomyces aberdarensis</name>
    <dbReference type="NCBI Taxonomy" id="2316362"/>
    <lineage>
        <taxon>Eukaryota</taxon>
        <taxon>Fungi</taxon>
        <taxon>Dikarya</taxon>
        <taxon>Basidiomycota</taxon>
        <taxon>Agaricomycotina</taxon>
        <taxon>Agaricomycetes</taxon>
        <taxon>Agaricomycetidae</taxon>
        <taxon>Agaricales</taxon>
        <taxon>Agaricineae</taxon>
        <taxon>Psathyrellaceae</taxon>
        <taxon>Candolleomyces</taxon>
    </lineage>
</organism>
<dbReference type="Pfam" id="PF20231">
    <property type="entry name" value="DUF6589"/>
    <property type="match status" value="1"/>
</dbReference>
<gene>
    <name evidence="2" type="ORF">EST38_g13392</name>
</gene>
<dbReference type="InterPro" id="IPR046496">
    <property type="entry name" value="DUF6589"/>
</dbReference>
<sequence length="188" mass="21207">MQDNMLVNVSGLPGRWMGMDLNIEHLIRYMKALFASKGIYSNWERLGNISAGIHWLHQLKKQVTTSVKSGYYSSTHKNVDTSPLVFRIANKVSELHLQHYSPKHTSNPKNQPVPDLQAAGYKKFASSSLDIFNQKVMAWKEGIASEEFSKEPEGLMEEDTIGENQILAIDPEDLPENQHDGSALHDDD</sequence>
<reference evidence="2 3" key="1">
    <citation type="submission" date="2019-01" db="EMBL/GenBank/DDBJ databases">
        <title>Draft genome sequence of Psathyrella aberdarensis IHI B618.</title>
        <authorList>
            <person name="Buettner E."/>
            <person name="Kellner H."/>
        </authorList>
    </citation>
    <scope>NUCLEOTIDE SEQUENCE [LARGE SCALE GENOMIC DNA]</scope>
    <source>
        <strain evidence="2 3">IHI B618</strain>
    </source>
</reference>
<dbReference type="EMBL" id="SDEE01001232">
    <property type="protein sequence ID" value="RXW12464.1"/>
    <property type="molecule type" value="Genomic_DNA"/>
</dbReference>
<evidence type="ECO:0000259" key="1">
    <source>
        <dbReference type="Pfam" id="PF20231"/>
    </source>
</evidence>
<name>A0A4Q2D2C4_9AGAR</name>